<comment type="caution">
    <text evidence="2">The sequence shown here is derived from an EMBL/GenBank/DDBJ whole genome shotgun (WGS) entry which is preliminary data.</text>
</comment>
<evidence type="ECO:0000256" key="1">
    <source>
        <dbReference type="SAM" id="SignalP"/>
    </source>
</evidence>
<sequence>MSFGYNSTLLLVILAGVSGTVVSFEESVLNFASGEVSTRSLLLDLVNSNKVTVPPGVICNNCLIKSWLRRDRAVNHANIPISMLSSVINNYPWDMREALEIIQLAGGFWTDMTVTFPSTGELKTSLKVVNTFNNNVDIIIMNAHIKAELVPKNRDYYKYEIHAMQLAAFNELIKIITDVANSFV</sequence>
<evidence type="ECO:0000313" key="2">
    <source>
        <dbReference type="EMBL" id="PAA65394.1"/>
    </source>
</evidence>
<protein>
    <submittedName>
        <fullName evidence="2">Uncharacterized protein</fullName>
    </submittedName>
</protein>
<feature type="signal peptide" evidence="1">
    <location>
        <begin position="1"/>
        <end position="19"/>
    </location>
</feature>
<gene>
    <name evidence="2" type="ORF">BOX15_Mlig009218g1</name>
</gene>
<feature type="chain" id="PRO_5012740826" evidence="1">
    <location>
        <begin position="20"/>
        <end position="184"/>
    </location>
</feature>
<accession>A0A267EWM9</accession>
<name>A0A267EWM9_9PLAT</name>
<organism evidence="2 3">
    <name type="scientific">Macrostomum lignano</name>
    <dbReference type="NCBI Taxonomy" id="282301"/>
    <lineage>
        <taxon>Eukaryota</taxon>
        <taxon>Metazoa</taxon>
        <taxon>Spiralia</taxon>
        <taxon>Lophotrochozoa</taxon>
        <taxon>Platyhelminthes</taxon>
        <taxon>Rhabditophora</taxon>
        <taxon>Macrostomorpha</taxon>
        <taxon>Macrostomida</taxon>
        <taxon>Macrostomidae</taxon>
        <taxon>Macrostomum</taxon>
    </lineage>
</organism>
<keyword evidence="1" id="KW-0732">Signal</keyword>
<proteinExistence type="predicted"/>
<dbReference type="EMBL" id="NIVC01001657">
    <property type="protein sequence ID" value="PAA65394.1"/>
    <property type="molecule type" value="Genomic_DNA"/>
</dbReference>
<evidence type="ECO:0000313" key="3">
    <source>
        <dbReference type="Proteomes" id="UP000215902"/>
    </source>
</evidence>
<dbReference type="Proteomes" id="UP000215902">
    <property type="component" value="Unassembled WGS sequence"/>
</dbReference>
<dbReference type="AlphaFoldDB" id="A0A267EWM9"/>
<keyword evidence="3" id="KW-1185">Reference proteome</keyword>
<reference evidence="2 3" key="1">
    <citation type="submission" date="2017-06" db="EMBL/GenBank/DDBJ databases">
        <title>A platform for efficient transgenesis in Macrostomum lignano, a flatworm model organism for stem cell research.</title>
        <authorList>
            <person name="Berezikov E."/>
        </authorList>
    </citation>
    <scope>NUCLEOTIDE SEQUENCE [LARGE SCALE GENOMIC DNA]</scope>
    <source>
        <strain evidence="2">DV1</strain>
        <tissue evidence="2">Whole organism</tissue>
    </source>
</reference>